<dbReference type="PROSITE" id="PS50878">
    <property type="entry name" value="RT_POL"/>
    <property type="match status" value="1"/>
</dbReference>
<dbReference type="PANTHER" id="PTHR33332">
    <property type="entry name" value="REVERSE TRANSCRIPTASE DOMAIN-CONTAINING PROTEIN"/>
    <property type="match status" value="1"/>
</dbReference>
<dbReference type="InterPro" id="IPR000477">
    <property type="entry name" value="RT_dom"/>
</dbReference>
<dbReference type="AlphaFoldDB" id="A0A1B6IHF5"/>
<feature type="non-terminal residue" evidence="2">
    <location>
        <position position="1"/>
    </location>
</feature>
<dbReference type="Pfam" id="PF00078">
    <property type="entry name" value="RVT_1"/>
    <property type="match status" value="1"/>
</dbReference>
<evidence type="ECO:0000259" key="1">
    <source>
        <dbReference type="PROSITE" id="PS50878"/>
    </source>
</evidence>
<feature type="domain" description="Reverse transcriptase" evidence="1">
    <location>
        <begin position="1"/>
        <end position="131"/>
    </location>
</feature>
<reference evidence="2" key="1">
    <citation type="submission" date="2015-11" db="EMBL/GenBank/DDBJ databases">
        <title>De novo transcriptome assembly of four potential Pierce s Disease insect vectors from Arizona vineyards.</title>
        <authorList>
            <person name="Tassone E.E."/>
        </authorList>
    </citation>
    <scope>NUCLEOTIDE SEQUENCE</scope>
</reference>
<proteinExistence type="predicted"/>
<dbReference type="GO" id="GO:0071897">
    <property type="term" value="P:DNA biosynthetic process"/>
    <property type="evidence" value="ECO:0007669"/>
    <property type="project" value="UniProtKB-ARBA"/>
</dbReference>
<dbReference type="SUPFAM" id="SSF56672">
    <property type="entry name" value="DNA/RNA polymerases"/>
    <property type="match status" value="1"/>
</dbReference>
<dbReference type="EMBL" id="GECU01021363">
    <property type="protein sequence ID" value="JAS86343.1"/>
    <property type="molecule type" value="Transcribed_RNA"/>
</dbReference>
<evidence type="ECO:0000313" key="2">
    <source>
        <dbReference type="EMBL" id="JAS86343.1"/>
    </source>
</evidence>
<accession>A0A1B6IHF5</accession>
<organism evidence="2">
    <name type="scientific">Homalodisca liturata</name>
    <dbReference type="NCBI Taxonomy" id="320908"/>
    <lineage>
        <taxon>Eukaryota</taxon>
        <taxon>Metazoa</taxon>
        <taxon>Ecdysozoa</taxon>
        <taxon>Arthropoda</taxon>
        <taxon>Hexapoda</taxon>
        <taxon>Insecta</taxon>
        <taxon>Pterygota</taxon>
        <taxon>Neoptera</taxon>
        <taxon>Paraneoptera</taxon>
        <taxon>Hemiptera</taxon>
        <taxon>Auchenorrhyncha</taxon>
        <taxon>Membracoidea</taxon>
        <taxon>Cicadellidae</taxon>
        <taxon>Cicadellinae</taxon>
        <taxon>Proconiini</taxon>
        <taxon>Homalodisca</taxon>
    </lineage>
</organism>
<sequence>LSKAFDCVNHDYLLNKLKFYGVENSPFKFFESYLQNRSQKVLIDGIWSQELKVNFGVPQGSVLGPLLFLISINDLPDFIKARTILYADDTTLVNSTADINALEELTENALQGATTWFNANGFLLNQDKTQK</sequence>
<dbReference type="InterPro" id="IPR043502">
    <property type="entry name" value="DNA/RNA_pol_sf"/>
</dbReference>
<protein>
    <recommendedName>
        <fullName evidence="1">Reverse transcriptase domain-containing protein</fullName>
    </recommendedName>
</protein>
<feature type="non-terminal residue" evidence="2">
    <location>
        <position position="131"/>
    </location>
</feature>
<name>A0A1B6IHF5_9HEMI</name>
<gene>
    <name evidence="2" type="ORF">g.1721</name>
</gene>